<dbReference type="PANTHER" id="PTHR45632">
    <property type="entry name" value="LD33804P"/>
    <property type="match status" value="1"/>
</dbReference>
<evidence type="ECO:0000313" key="2">
    <source>
        <dbReference type="EMBL" id="VDO43773.1"/>
    </source>
</evidence>
<dbReference type="OrthoDB" id="45365at2759"/>
<dbReference type="InterPro" id="IPR006652">
    <property type="entry name" value="Kelch_1"/>
</dbReference>
<dbReference type="AlphaFoldDB" id="A0A0N4WKY5"/>
<accession>A0A0N4WKY5</accession>
<reference evidence="2 3" key="2">
    <citation type="submission" date="2018-11" db="EMBL/GenBank/DDBJ databases">
        <authorList>
            <consortium name="Pathogen Informatics"/>
        </authorList>
    </citation>
    <scope>NUCLEOTIDE SEQUENCE [LARGE SCALE GENOMIC DNA]</scope>
    <source>
        <strain evidence="2 3">MHpl1</strain>
    </source>
</reference>
<dbReference type="SUPFAM" id="SSF117281">
    <property type="entry name" value="Kelch motif"/>
    <property type="match status" value="1"/>
</dbReference>
<evidence type="ECO:0000256" key="1">
    <source>
        <dbReference type="ARBA" id="ARBA00022441"/>
    </source>
</evidence>
<name>A0A0N4WKY5_HAEPC</name>
<keyword evidence="3" id="KW-1185">Reference proteome</keyword>
<dbReference type="Gene3D" id="2.120.10.80">
    <property type="entry name" value="Kelch-type beta propeller"/>
    <property type="match status" value="1"/>
</dbReference>
<dbReference type="EMBL" id="UZAF01017655">
    <property type="protein sequence ID" value="VDO43773.1"/>
    <property type="molecule type" value="Genomic_DNA"/>
</dbReference>
<keyword evidence="1" id="KW-0880">Kelch repeat</keyword>
<dbReference type="Proteomes" id="UP000268014">
    <property type="component" value="Unassembled WGS sequence"/>
</dbReference>
<reference evidence="4" key="1">
    <citation type="submission" date="2017-02" db="UniProtKB">
        <authorList>
            <consortium name="WormBaseParasite"/>
        </authorList>
    </citation>
    <scope>IDENTIFICATION</scope>
</reference>
<protein>
    <submittedName>
        <fullName evidence="4">Kelch repeat protein</fullName>
    </submittedName>
</protein>
<gene>
    <name evidence="2" type="ORF">HPLM_LOCUS11764</name>
</gene>
<dbReference type="WBParaSite" id="HPLM_0001177201-mRNA-1">
    <property type="protein sequence ID" value="HPLM_0001177201-mRNA-1"/>
    <property type="gene ID" value="HPLM_0001177201"/>
</dbReference>
<evidence type="ECO:0000313" key="3">
    <source>
        <dbReference type="Proteomes" id="UP000268014"/>
    </source>
</evidence>
<dbReference type="Pfam" id="PF01344">
    <property type="entry name" value="Kelch_1"/>
    <property type="match status" value="2"/>
</dbReference>
<organism evidence="4">
    <name type="scientific">Haemonchus placei</name>
    <name type="common">Barber's pole worm</name>
    <dbReference type="NCBI Taxonomy" id="6290"/>
    <lineage>
        <taxon>Eukaryota</taxon>
        <taxon>Metazoa</taxon>
        <taxon>Ecdysozoa</taxon>
        <taxon>Nematoda</taxon>
        <taxon>Chromadorea</taxon>
        <taxon>Rhabditida</taxon>
        <taxon>Rhabditina</taxon>
        <taxon>Rhabditomorpha</taxon>
        <taxon>Strongyloidea</taxon>
        <taxon>Trichostrongylidae</taxon>
        <taxon>Haemonchus</taxon>
    </lineage>
</organism>
<dbReference type="InterPro" id="IPR015915">
    <property type="entry name" value="Kelch-typ_b-propeller"/>
</dbReference>
<dbReference type="SMART" id="SM00612">
    <property type="entry name" value="Kelch"/>
    <property type="match status" value="2"/>
</dbReference>
<dbReference type="STRING" id="6290.A0A0N4WKY5"/>
<proteinExistence type="predicted"/>
<evidence type="ECO:0000313" key="4">
    <source>
        <dbReference type="WBParaSite" id="HPLM_0001177201-mRNA-1"/>
    </source>
</evidence>
<sequence>MAISWLHAERVAPGANIASVSPRHSSDTSSVDGRDTRAIRYNPDTDQWISDVAPCPTGRYSFGVAALDDHLYVVGGFENRSGPGLDLVECYDVQRNEWTSVAPMSSCRASLSVSVLDGCLYAVGGFNESALNAVER</sequence>